<dbReference type="Proteomes" id="UP000284250">
    <property type="component" value="Unassembled WGS sequence"/>
</dbReference>
<feature type="domain" description="Peptidoglycan binding-like" evidence="1">
    <location>
        <begin position="176"/>
        <end position="230"/>
    </location>
</feature>
<dbReference type="InterPro" id="IPR036365">
    <property type="entry name" value="PGBD-like_sf"/>
</dbReference>
<dbReference type="Gene3D" id="1.10.101.10">
    <property type="entry name" value="PGBD-like superfamily/PGBD"/>
    <property type="match status" value="1"/>
</dbReference>
<comment type="caution">
    <text evidence="2">The sequence shown here is derived from an EMBL/GenBank/DDBJ whole genome shotgun (WGS) entry which is preliminary data.</text>
</comment>
<dbReference type="InterPro" id="IPR036366">
    <property type="entry name" value="PGBDSf"/>
</dbReference>
<reference evidence="2 3" key="1">
    <citation type="submission" date="2019-01" db="EMBL/GenBank/DDBJ databases">
        <title>Hymenobacter humicola sp. nov., isolated from soils in Antarctica.</title>
        <authorList>
            <person name="Sedlacek I."/>
            <person name="Holochova P."/>
            <person name="Kralova S."/>
            <person name="Pantucek R."/>
            <person name="Stankova E."/>
            <person name="Vrbovska V."/>
            <person name="Kristofova L."/>
            <person name="Svec P."/>
            <person name="Busse H.-J."/>
        </authorList>
    </citation>
    <scope>NUCLEOTIDE SEQUENCE [LARGE SCALE GENOMIC DNA]</scope>
    <source>
        <strain evidence="2 3">CCM 8852</strain>
    </source>
</reference>
<keyword evidence="3" id="KW-1185">Reference proteome</keyword>
<dbReference type="Pfam" id="PF01471">
    <property type="entry name" value="PG_binding_1"/>
    <property type="match status" value="1"/>
</dbReference>
<evidence type="ECO:0000259" key="1">
    <source>
        <dbReference type="Pfam" id="PF01471"/>
    </source>
</evidence>
<accession>A0A418QS23</accession>
<dbReference type="EMBL" id="QYCN01000026">
    <property type="protein sequence ID" value="RIY07820.1"/>
    <property type="molecule type" value="Genomic_DNA"/>
</dbReference>
<protein>
    <submittedName>
        <fullName evidence="2">Peptidoglycan-binding protein</fullName>
    </submittedName>
</protein>
<proteinExistence type="predicted"/>
<evidence type="ECO:0000313" key="3">
    <source>
        <dbReference type="Proteomes" id="UP000284250"/>
    </source>
</evidence>
<organism evidence="2 3">
    <name type="scientific">Hymenobacter rubripertinctus</name>
    <dbReference type="NCBI Taxonomy" id="2029981"/>
    <lineage>
        <taxon>Bacteria</taxon>
        <taxon>Pseudomonadati</taxon>
        <taxon>Bacteroidota</taxon>
        <taxon>Cytophagia</taxon>
        <taxon>Cytophagales</taxon>
        <taxon>Hymenobacteraceae</taxon>
        <taxon>Hymenobacter</taxon>
    </lineage>
</organism>
<sequence length="235" mass="25292">MPTGTDLLHLAETRLREKYENVLVPKDNAHWHGPWDCAEFASWVVYQQTHVLYGCDLNHGKPSLVDAYSGYWVRDAAAGLLIATTQALANAMAGIVLLRKPPLPGQMGHVALTDGKGGTVEAAGRGLHVRRDKVEGRLWHYCVQIPGVAYQNTGVVTPSKPLPFLLTLEQPNIKSALVGKVQHALKAAGFSPGVLDEEYGPHTVAAVAAFQARNRLVSDGVVGPLTAKKLGVAWP</sequence>
<gene>
    <name evidence="2" type="ORF">D0T11_15705</name>
</gene>
<dbReference type="RefSeq" id="WP_119656758.1">
    <property type="nucleotide sequence ID" value="NZ_JBHUOI010000015.1"/>
</dbReference>
<dbReference type="OrthoDB" id="9782229at2"/>
<dbReference type="InterPro" id="IPR002477">
    <property type="entry name" value="Peptidoglycan-bd-like"/>
</dbReference>
<name>A0A418QS23_9BACT</name>
<evidence type="ECO:0000313" key="2">
    <source>
        <dbReference type="EMBL" id="RIY07820.1"/>
    </source>
</evidence>
<dbReference type="AlphaFoldDB" id="A0A418QS23"/>
<dbReference type="SUPFAM" id="SSF47090">
    <property type="entry name" value="PGBD-like"/>
    <property type="match status" value="1"/>
</dbReference>